<evidence type="ECO:0000256" key="6">
    <source>
        <dbReference type="ARBA" id="ARBA00022777"/>
    </source>
</evidence>
<evidence type="ECO:0000256" key="3">
    <source>
        <dbReference type="ARBA" id="ARBA00012054"/>
    </source>
</evidence>
<dbReference type="PANTHER" id="PTHR43442:SF3">
    <property type="entry name" value="GLUCONOKINASE-RELATED"/>
    <property type="match status" value="1"/>
</dbReference>
<dbReference type="Gene3D" id="3.40.50.300">
    <property type="entry name" value="P-loop containing nucleotide triphosphate hydrolases"/>
    <property type="match status" value="1"/>
</dbReference>
<dbReference type="SUPFAM" id="SSF52540">
    <property type="entry name" value="P-loop containing nucleoside triphosphate hydrolases"/>
    <property type="match status" value="1"/>
</dbReference>
<dbReference type="Proteomes" id="UP000557204">
    <property type="component" value="Unassembled WGS sequence"/>
</dbReference>
<dbReference type="GO" id="GO:0005737">
    <property type="term" value="C:cytoplasm"/>
    <property type="evidence" value="ECO:0007669"/>
    <property type="project" value="TreeGrafter"/>
</dbReference>
<dbReference type="GO" id="GO:0019521">
    <property type="term" value="P:D-gluconate metabolic process"/>
    <property type="evidence" value="ECO:0007669"/>
    <property type="project" value="UniProtKB-KW"/>
</dbReference>
<evidence type="ECO:0000256" key="8">
    <source>
        <dbReference type="ARBA" id="ARBA00023064"/>
    </source>
</evidence>
<dbReference type="InterPro" id="IPR027417">
    <property type="entry name" value="P-loop_NTPase"/>
</dbReference>
<comment type="catalytic activity">
    <reaction evidence="9 10">
        <text>D-gluconate + ATP = 6-phospho-D-gluconate + ADP + H(+)</text>
        <dbReference type="Rhea" id="RHEA:19433"/>
        <dbReference type="ChEBI" id="CHEBI:15378"/>
        <dbReference type="ChEBI" id="CHEBI:18391"/>
        <dbReference type="ChEBI" id="CHEBI:30616"/>
        <dbReference type="ChEBI" id="CHEBI:58759"/>
        <dbReference type="ChEBI" id="CHEBI:456216"/>
        <dbReference type="EC" id="2.7.1.12"/>
    </reaction>
</comment>
<comment type="pathway">
    <text evidence="1">Carbohydrate acid metabolism.</text>
</comment>
<keyword evidence="5 10" id="KW-0547">Nucleotide-binding</keyword>
<dbReference type="EMBL" id="JABFAJ010000009">
    <property type="protein sequence ID" value="NNU26841.1"/>
    <property type="molecule type" value="Genomic_DNA"/>
</dbReference>
<dbReference type="GO" id="GO:0005524">
    <property type="term" value="F:ATP binding"/>
    <property type="evidence" value="ECO:0007669"/>
    <property type="project" value="UniProtKB-KW"/>
</dbReference>
<keyword evidence="12" id="KW-1185">Reference proteome</keyword>
<dbReference type="AlphaFoldDB" id="A0A849K273"/>
<name>A0A849K273_9MICO</name>
<keyword evidence="7 10" id="KW-0067">ATP-binding</keyword>
<dbReference type="PANTHER" id="PTHR43442">
    <property type="entry name" value="GLUCONOKINASE-RELATED"/>
    <property type="match status" value="1"/>
</dbReference>
<keyword evidence="6 10" id="KW-0418">Kinase</keyword>
<evidence type="ECO:0000256" key="2">
    <source>
        <dbReference type="ARBA" id="ARBA00008420"/>
    </source>
</evidence>
<dbReference type="EC" id="2.7.1.12" evidence="3 10"/>
<keyword evidence="8" id="KW-0311">Gluconate utilization</keyword>
<evidence type="ECO:0000256" key="4">
    <source>
        <dbReference type="ARBA" id="ARBA00022679"/>
    </source>
</evidence>
<accession>A0A849K273</accession>
<evidence type="ECO:0000256" key="9">
    <source>
        <dbReference type="ARBA" id="ARBA00048090"/>
    </source>
</evidence>
<comment type="caution">
    <text evidence="11">The sequence shown here is derived from an EMBL/GenBank/DDBJ whole genome shotgun (WGS) entry which is preliminary data.</text>
</comment>
<dbReference type="RefSeq" id="WP_171246355.1">
    <property type="nucleotide sequence ID" value="NZ_JABFAJ010000009.1"/>
</dbReference>
<dbReference type="FunFam" id="3.40.50.300:FF:000522">
    <property type="entry name" value="Gluconokinase"/>
    <property type="match status" value="1"/>
</dbReference>
<protein>
    <recommendedName>
        <fullName evidence="3 10">Gluconokinase</fullName>
        <ecNumber evidence="3 10">2.7.1.12</ecNumber>
    </recommendedName>
</protein>
<organism evidence="11 12">
    <name type="scientific">Isoptericola sediminis</name>
    <dbReference type="NCBI Taxonomy" id="2733572"/>
    <lineage>
        <taxon>Bacteria</taxon>
        <taxon>Bacillati</taxon>
        <taxon>Actinomycetota</taxon>
        <taxon>Actinomycetes</taxon>
        <taxon>Micrococcales</taxon>
        <taxon>Promicromonosporaceae</taxon>
        <taxon>Isoptericola</taxon>
    </lineage>
</organism>
<evidence type="ECO:0000256" key="5">
    <source>
        <dbReference type="ARBA" id="ARBA00022741"/>
    </source>
</evidence>
<dbReference type="GO" id="GO:0046316">
    <property type="term" value="F:gluconokinase activity"/>
    <property type="evidence" value="ECO:0007669"/>
    <property type="project" value="UniProtKB-EC"/>
</dbReference>
<dbReference type="NCBIfam" id="TIGR01313">
    <property type="entry name" value="therm_gnt_kin"/>
    <property type="match status" value="1"/>
</dbReference>
<evidence type="ECO:0000256" key="7">
    <source>
        <dbReference type="ARBA" id="ARBA00022840"/>
    </source>
</evidence>
<dbReference type="CDD" id="cd02021">
    <property type="entry name" value="GntK"/>
    <property type="match status" value="1"/>
</dbReference>
<dbReference type="InterPro" id="IPR006001">
    <property type="entry name" value="Therm_gnt_kin"/>
</dbReference>
<comment type="similarity">
    <text evidence="2 10">Belongs to the gluconokinase GntK/GntV family.</text>
</comment>
<keyword evidence="4 10" id="KW-0808">Transferase</keyword>
<sequence>MDTDVTTPVDRAAPDAVTHVVVMGVAGSGKTTVAALLAERLGVTYAEADQFHPPANIAKMTAGTPLTDDDRAPWLATIRDWLSAEADAGRPGVVTCSALRRAYRDVLRGAHGRVRFVHLDGPPELLAERMGGRTGHFMPATLLPSQLATLEPLGADEDGTTVSVAAEPADIVDTVVDRLHLG</sequence>
<reference evidence="11 12" key="1">
    <citation type="submission" date="2020-05" db="EMBL/GenBank/DDBJ databases">
        <title>Genome sequence of Isoptericola sp. JC619 isolated from Chilika lagoon, India.</title>
        <authorList>
            <person name="Kumar D."/>
            <person name="Appam K."/>
            <person name="Gandham S."/>
            <person name="Uppada J."/>
            <person name="Sasikala C."/>
            <person name="Venkata Ramana C."/>
        </authorList>
    </citation>
    <scope>NUCLEOTIDE SEQUENCE [LARGE SCALE GENOMIC DNA]</scope>
    <source>
        <strain evidence="11 12">JC619</strain>
    </source>
</reference>
<evidence type="ECO:0000313" key="11">
    <source>
        <dbReference type="EMBL" id="NNU26841.1"/>
    </source>
</evidence>
<evidence type="ECO:0000256" key="1">
    <source>
        <dbReference type="ARBA" id="ARBA00004761"/>
    </source>
</evidence>
<proteinExistence type="inferred from homology"/>
<evidence type="ECO:0000256" key="10">
    <source>
        <dbReference type="RuleBase" id="RU363066"/>
    </source>
</evidence>
<gene>
    <name evidence="11" type="ORF">HLI28_04685</name>
</gene>
<dbReference type="Pfam" id="PF13671">
    <property type="entry name" value="AAA_33"/>
    <property type="match status" value="1"/>
</dbReference>
<evidence type="ECO:0000313" key="12">
    <source>
        <dbReference type="Proteomes" id="UP000557204"/>
    </source>
</evidence>